<evidence type="ECO:0000256" key="3">
    <source>
        <dbReference type="PROSITE-ProRule" id="PRU00708"/>
    </source>
</evidence>
<comment type="caution">
    <text evidence="4">The sequence shown here is derived from an EMBL/GenBank/DDBJ whole genome shotgun (WGS) entry which is preliminary data.</text>
</comment>
<feature type="repeat" description="PPR" evidence="3">
    <location>
        <begin position="265"/>
        <end position="299"/>
    </location>
</feature>
<feature type="repeat" description="PPR" evidence="3">
    <location>
        <begin position="367"/>
        <end position="401"/>
    </location>
</feature>
<sequence length="695" mass="76738">MLKLSTRPSIRLLIQSCKTLCHLQQFHAHIICRGLEQDHWTISNLLKLLTSLSASLSYSTSVFNRVVAPSTLLYNVLLKGYSRNSRSRESFLLYTRMKKSDSASPDEYTLSSLLTLCSRECKLREGQIVHGSAIRYGVAVDMFVGSGLIDFYGKCTEMISAAKVFDEMPDRNVVCWTALVAGYANAGDMGNARNVFGRMPVRNSVSWTAMIIGLVKTGDIVGARKWFDEMPRKNVVDYTVLIDGYAKSGDMASAMALFESCPEKDIVAWSALISGFAQNGMPKQALEMFKEMESGGVKPDEFIVVSLMSACAQIGSLDLAKSVDYYLSETSIDACQAHVMAALIGMNARCGNMARAEVLFNRMPQHDLITYCSMIKGYSIDGRGDQAIELFNRMLDEGLVPDEVAFTVILSACSRAGLVEEGWNFFTTLTDKYSLVPTPDHYACMVDLLSKAGRLEAAYQLLVSCPLEPYACAWGALLGACKLYVNLELGEKVATRLFELEPQNAANYVLLSDIYAASDRWLDVSLLREKMKERGLRKVGLQLGIELKLWILGVGLMTASSAPDLWFCPYGEHHFSSQVRNAVAFTVNHGTVTKIVAGIFPEMELKSSAPMVTRKVCTLDSPTSSGSVSRDTIYWRATIAEDAARIRVKTEKRGREDLKREGIHVGAESKNWLVTVSIGSDHTTVSNSPFIINPK</sequence>
<evidence type="ECO:0008006" key="6">
    <source>
        <dbReference type="Google" id="ProtNLM"/>
    </source>
</evidence>
<reference evidence="4" key="1">
    <citation type="submission" date="2022-08" db="EMBL/GenBank/DDBJ databases">
        <authorList>
            <person name="Gutierrez-Valencia J."/>
        </authorList>
    </citation>
    <scope>NUCLEOTIDE SEQUENCE</scope>
</reference>
<dbReference type="Proteomes" id="UP001154282">
    <property type="component" value="Unassembled WGS sequence"/>
</dbReference>
<dbReference type="Pfam" id="PF01535">
    <property type="entry name" value="PPR"/>
    <property type="match status" value="4"/>
</dbReference>
<evidence type="ECO:0000256" key="1">
    <source>
        <dbReference type="ARBA" id="ARBA00006643"/>
    </source>
</evidence>
<protein>
    <recommendedName>
        <fullName evidence="6">Pentatricopeptide repeat-containing protein</fullName>
    </recommendedName>
</protein>
<dbReference type="InterPro" id="IPR002885">
    <property type="entry name" value="PPR_rpt"/>
</dbReference>
<dbReference type="GO" id="GO:0003723">
    <property type="term" value="F:RNA binding"/>
    <property type="evidence" value="ECO:0007669"/>
    <property type="project" value="InterPro"/>
</dbReference>
<dbReference type="Pfam" id="PF13041">
    <property type="entry name" value="PPR_2"/>
    <property type="match status" value="3"/>
</dbReference>
<dbReference type="EMBL" id="CAMGYJ010000008">
    <property type="protein sequence ID" value="CAI0462618.1"/>
    <property type="molecule type" value="Genomic_DNA"/>
</dbReference>
<dbReference type="InterPro" id="IPR011990">
    <property type="entry name" value="TPR-like_helical_dom_sf"/>
</dbReference>
<evidence type="ECO:0000256" key="2">
    <source>
        <dbReference type="ARBA" id="ARBA00022737"/>
    </source>
</evidence>
<proteinExistence type="inferred from homology"/>
<dbReference type="InterPro" id="IPR046960">
    <property type="entry name" value="PPR_At4g14850-like_plant"/>
</dbReference>
<dbReference type="Pfam" id="PF20431">
    <property type="entry name" value="E_motif"/>
    <property type="match status" value="1"/>
</dbReference>
<evidence type="ECO:0000313" key="4">
    <source>
        <dbReference type="EMBL" id="CAI0462618.1"/>
    </source>
</evidence>
<dbReference type="GO" id="GO:0009451">
    <property type="term" value="P:RNA modification"/>
    <property type="evidence" value="ECO:0007669"/>
    <property type="project" value="InterPro"/>
</dbReference>
<dbReference type="PANTHER" id="PTHR47926:SF467">
    <property type="entry name" value="REPEAT-CONTAINING PROTEIN, PUTATIVE-RELATED"/>
    <property type="match status" value="1"/>
</dbReference>
<dbReference type="PROSITE" id="PS51375">
    <property type="entry name" value="PPR"/>
    <property type="match status" value="5"/>
</dbReference>
<accession>A0AAV0NVJ1</accession>
<dbReference type="FunFam" id="1.25.40.10:FF:000333">
    <property type="entry name" value="Pentatricopeptide repeat-containing protein"/>
    <property type="match status" value="1"/>
</dbReference>
<dbReference type="PANTHER" id="PTHR47926">
    <property type="entry name" value="PENTATRICOPEPTIDE REPEAT-CONTAINING PROTEIN"/>
    <property type="match status" value="1"/>
</dbReference>
<dbReference type="InterPro" id="IPR046848">
    <property type="entry name" value="E_motif"/>
</dbReference>
<feature type="repeat" description="PPR" evidence="3">
    <location>
        <begin position="203"/>
        <end position="237"/>
    </location>
</feature>
<dbReference type="AlphaFoldDB" id="A0AAV0NVJ1"/>
<feature type="repeat" description="PPR" evidence="3">
    <location>
        <begin position="172"/>
        <end position="202"/>
    </location>
</feature>
<dbReference type="NCBIfam" id="TIGR00756">
    <property type="entry name" value="PPR"/>
    <property type="match status" value="4"/>
</dbReference>
<dbReference type="Gene3D" id="1.25.40.10">
    <property type="entry name" value="Tetratricopeptide repeat domain"/>
    <property type="match status" value="4"/>
</dbReference>
<evidence type="ECO:0000313" key="5">
    <source>
        <dbReference type="Proteomes" id="UP001154282"/>
    </source>
</evidence>
<comment type="similarity">
    <text evidence="1">Belongs to the PPR family. PCMP-H subfamily.</text>
</comment>
<keyword evidence="5" id="KW-1185">Reference proteome</keyword>
<name>A0AAV0NVJ1_9ROSI</name>
<organism evidence="4 5">
    <name type="scientific">Linum tenue</name>
    <dbReference type="NCBI Taxonomy" id="586396"/>
    <lineage>
        <taxon>Eukaryota</taxon>
        <taxon>Viridiplantae</taxon>
        <taxon>Streptophyta</taxon>
        <taxon>Embryophyta</taxon>
        <taxon>Tracheophyta</taxon>
        <taxon>Spermatophyta</taxon>
        <taxon>Magnoliopsida</taxon>
        <taxon>eudicotyledons</taxon>
        <taxon>Gunneridae</taxon>
        <taxon>Pentapetalae</taxon>
        <taxon>rosids</taxon>
        <taxon>fabids</taxon>
        <taxon>Malpighiales</taxon>
        <taxon>Linaceae</taxon>
        <taxon>Linum</taxon>
    </lineage>
</organism>
<gene>
    <name evidence="4" type="ORF">LITE_LOCUS35436</name>
</gene>
<feature type="repeat" description="PPR" evidence="3">
    <location>
        <begin position="70"/>
        <end position="104"/>
    </location>
</feature>
<dbReference type="FunFam" id="1.25.40.10:FF:000090">
    <property type="entry name" value="Pentatricopeptide repeat-containing protein, chloroplastic"/>
    <property type="match status" value="1"/>
</dbReference>
<keyword evidence="2" id="KW-0677">Repeat</keyword>